<name>A0A1M6X7A2_9BACT</name>
<keyword evidence="3" id="KW-1185">Reference proteome</keyword>
<feature type="chain" id="PRO_5012997462" description="DUF2490 domain-containing protein" evidence="1">
    <location>
        <begin position="26"/>
        <end position="265"/>
    </location>
</feature>
<dbReference type="Pfam" id="PF10677">
    <property type="entry name" value="DUF2490"/>
    <property type="match status" value="1"/>
</dbReference>
<evidence type="ECO:0008006" key="4">
    <source>
        <dbReference type="Google" id="ProtNLM"/>
    </source>
</evidence>
<sequence length="265" mass="30460">MKTNRIPFRALAALLLASGARPASAQTPVNPTQPWGSWLIGTVQLPGNEEHRWGGFAEAQARTNAVFRQYFYNELKTGVSFDIDRNFTVLLGGGRYATTDYRDRAAGPLNVERRLWQQVVLTQYSSRLKLEHRYRVEQRWFRFRNDSTDFRQRLRYRINAFYPLNRKTIGPGTLFLSAYDEIFLNPKGPVFERNRLYLGGGYQVNTHLTLQVGLVHQANYNLPTFRQGQFIPQITSAKRNVVIAVAYRLARKSATASEQLPSQQD</sequence>
<evidence type="ECO:0000313" key="2">
    <source>
        <dbReference type="EMBL" id="SHL01877.1"/>
    </source>
</evidence>
<evidence type="ECO:0000313" key="3">
    <source>
        <dbReference type="Proteomes" id="UP000183947"/>
    </source>
</evidence>
<feature type="signal peptide" evidence="1">
    <location>
        <begin position="1"/>
        <end position="25"/>
    </location>
</feature>
<proteinExistence type="predicted"/>
<dbReference type="AlphaFoldDB" id="A0A1M6X7A2"/>
<organism evidence="2 3">
    <name type="scientific">Hymenobacter psychrotolerans DSM 18569</name>
    <dbReference type="NCBI Taxonomy" id="1121959"/>
    <lineage>
        <taxon>Bacteria</taxon>
        <taxon>Pseudomonadati</taxon>
        <taxon>Bacteroidota</taxon>
        <taxon>Cytophagia</taxon>
        <taxon>Cytophagales</taxon>
        <taxon>Hymenobacteraceae</taxon>
        <taxon>Hymenobacter</taxon>
    </lineage>
</organism>
<protein>
    <recommendedName>
        <fullName evidence="4">DUF2490 domain-containing protein</fullName>
    </recommendedName>
</protein>
<keyword evidence="1" id="KW-0732">Signal</keyword>
<accession>A0A1M6X7A2</accession>
<dbReference type="Proteomes" id="UP000183947">
    <property type="component" value="Unassembled WGS sequence"/>
</dbReference>
<dbReference type="EMBL" id="FRAS01000009">
    <property type="protein sequence ID" value="SHL01877.1"/>
    <property type="molecule type" value="Genomic_DNA"/>
</dbReference>
<gene>
    <name evidence="2" type="ORF">SAMN02746009_01959</name>
</gene>
<evidence type="ECO:0000256" key="1">
    <source>
        <dbReference type="SAM" id="SignalP"/>
    </source>
</evidence>
<dbReference type="InterPro" id="IPR019619">
    <property type="entry name" value="DUF2490"/>
</dbReference>
<dbReference type="OrthoDB" id="1118734at2"/>
<dbReference type="STRING" id="1121959.SAMN02746009_01959"/>
<dbReference type="RefSeq" id="WP_073283879.1">
    <property type="nucleotide sequence ID" value="NZ_FRAS01000009.1"/>
</dbReference>
<reference evidence="3" key="1">
    <citation type="submission" date="2016-11" db="EMBL/GenBank/DDBJ databases">
        <authorList>
            <person name="Varghese N."/>
            <person name="Submissions S."/>
        </authorList>
    </citation>
    <scope>NUCLEOTIDE SEQUENCE [LARGE SCALE GENOMIC DNA]</scope>
    <source>
        <strain evidence="3">DSM 18569</strain>
    </source>
</reference>